<comment type="caution">
    <text evidence="1">The sequence shown here is derived from an EMBL/GenBank/DDBJ whole genome shotgun (WGS) entry which is preliminary data.</text>
</comment>
<evidence type="ECO:0000313" key="1">
    <source>
        <dbReference type="EMBL" id="MBE5036742.1"/>
    </source>
</evidence>
<dbReference type="EMBL" id="JADCKC010000001">
    <property type="protein sequence ID" value="MBE5036742.1"/>
    <property type="molecule type" value="Genomic_DNA"/>
</dbReference>
<proteinExistence type="predicted"/>
<name>A0ABR9R0T4_9FIRM</name>
<evidence type="ECO:0000313" key="2">
    <source>
        <dbReference type="Proteomes" id="UP000768567"/>
    </source>
</evidence>
<reference evidence="1 2" key="1">
    <citation type="submission" date="2020-10" db="EMBL/GenBank/DDBJ databases">
        <title>ChiBAC.</title>
        <authorList>
            <person name="Zenner C."/>
            <person name="Hitch T.C.A."/>
            <person name="Clavel T."/>
        </authorList>
    </citation>
    <scope>NUCLEOTIDE SEQUENCE [LARGE SCALE GENOMIC DNA]</scope>
    <source>
        <strain evidence="1 2">DSM 109015</strain>
    </source>
</reference>
<keyword evidence="2" id="KW-1185">Reference proteome</keyword>
<gene>
    <name evidence="1" type="ORF">INF35_02910</name>
</gene>
<sequence length="136" mass="15255">MKKPGKPSLVRRKGLSGFWRLRPKWLDSPAQKNCGFLSWHPCGSIFGRAAVGDAQEKDGSCNYSPISYNTEGEPRPFAYCEILFLNRSENFLTFLQNCKRRQNRSRYLAGISESDLHAFAETVAVLNGGQEKLPAA</sequence>
<protein>
    <submittedName>
        <fullName evidence="1">Uncharacterized protein</fullName>
    </submittedName>
</protein>
<dbReference type="Proteomes" id="UP000768567">
    <property type="component" value="Unassembled WGS sequence"/>
</dbReference>
<accession>A0ABR9R0T4</accession>
<organism evidence="1 2">
    <name type="scientific">Gemmiger gallinarum</name>
    <dbReference type="NCBI Taxonomy" id="2779354"/>
    <lineage>
        <taxon>Bacteria</taxon>
        <taxon>Bacillati</taxon>
        <taxon>Bacillota</taxon>
        <taxon>Clostridia</taxon>
        <taxon>Eubacteriales</taxon>
        <taxon>Gemmiger</taxon>
    </lineage>
</organism>